<dbReference type="InterPro" id="IPR050483">
    <property type="entry name" value="CoA-transferase_III_domain"/>
</dbReference>
<dbReference type="EMBL" id="CAFBNE010000050">
    <property type="protein sequence ID" value="CAB4953005.1"/>
    <property type="molecule type" value="Genomic_DNA"/>
</dbReference>
<dbReference type="Gene3D" id="3.30.1540.10">
    <property type="entry name" value="formyl-coa transferase, domain 3"/>
    <property type="match status" value="1"/>
</dbReference>
<evidence type="ECO:0000256" key="1">
    <source>
        <dbReference type="ARBA" id="ARBA00022679"/>
    </source>
</evidence>
<dbReference type="InterPro" id="IPR044855">
    <property type="entry name" value="CoA-Trfase_III_dom3_sf"/>
</dbReference>
<dbReference type="GO" id="GO:0008410">
    <property type="term" value="F:CoA-transferase activity"/>
    <property type="evidence" value="ECO:0007669"/>
    <property type="project" value="TreeGrafter"/>
</dbReference>
<dbReference type="SUPFAM" id="SSF89796">
    <property type="entry name" value="CoA-transferase family III (CaiB/BaiF)"/>
    <property type="match status" value="1"/>
</dbReference>
<reference evidence="2" key="1">
    <citation type="submission" date="2020-05" db="EMBL/GenBank/DDBJ databases">
        <authorList>
            <person name="Chiriac C."/>
            <person name="Salcher M."/>
            <person name="Ghai R."/>
            <person name="Kavagutti S V."/>
        </authorList>
    </citation>
    <scope>NUCLEOTIDE SEQUENCE</scope>
</reference>
<evidence type="ECO:0000313" key="2">
    <source>
        <dbReference type="EMBL" id="CAB4953005.1"/>
    </source>
</evidence>
<dbReference type="Gene3D" id="3.40.50.10540">
    <property type="entry name" value="Crotonobetainyl-coa:carnitine coa-transferase, domain 1"/>
    <property type="match status" value="1"/>
</dbReference>
<gene>
    <name evidence="2" type="ORF">UFOPK3772_01674</name>
</gene>
<organism evidence="2">
    <name type="scientific">freshwater metagenome</name>
    <dbReference type="NCBI Taxonomy" id="449393"/>
    <lineage>
        <taxon>unclassified sequences</taxon>
        <taxon>metagenomes</taxon>
        <taxon>ecological metagenomes</taxon>
    </lineage>
</organism>
<dbReference type="Pfam" id="PF02515">
    <property type="entry name" value="CoA_transf_3"/>
    <property type="match status" value="1"/>
</dbReference>
<sequence length="408" mass="44370">MGEGANGAMAGLRVLDFTRFLQGPYATRLFADMGAEVIKVERPGGEWDRRLRVAPDGFAGFFHGLNRGKRSVAIDLQHPEGAELALRLAGGCDVVVENFRPGVMERLGLGYEQFRAVNPSIIYAGASGYGPEGPRNQEPMYDMVAQAVSGVSDFMRAPDGTPRLATRAMADSAGAMFLAMAVLAALLVKERTGEGQRVDASLVGACLGMHTAEITIALHEDKVFRPQGRVTSTSGAFICGDGQWLVIGATDQKLWHGLMTALGRPDLHEDERFARSRTREKNRAELEPLLERQFLTRDRADWLEVLHENNVPVAPVNSFLDLAHDPDVLANGYILEQDDRTWGRIKVVGHPFHMTGTPATVRDWTPELGEHSVSELARVGVSGADIELLIAAGVVEIPNGDRAERGAQ</sequence>
<proteinExistence type="predicted"/>
<dbReference type="PANTHER" id="PTHR48207">
    <property type="entry name" value="SUCCINATE--HYDROXYMETHYLGLUTARATE COA-TRANSFERASE"/>
    <property type="match status" value="1"/>
</dbReference>
<dbReference type="InterPro" id="IPR003673">
    <property type="entry name" value="CoA-Trfase_fam_III"/>
</dbReference>
<name>A0A6J7KBQ7_9ZZZZ</name>
<dbReference type="InterPro" id="IPR023606">
    <property type="entry name" value="CoA-Trfase_III_dom_1_sf"/>
</dbReference>
<accession>A0A6J7KBQ7</accession>
<protein>
    <submittedName>
        <fullName evidence="2">Unannotated protein</fullName>
    </submittedName>
</protein>
<dbReference type="AlphaFoldDB" id="A0A6J7KBQ7"/>
<dbReference type="PANTHER" id="PTHR48207:SF4">
    <property type="entry name" value="BLL6097 PROTEIN"/>
    <property type="match status" value="1"/>
</dbReference>
<keyword evidence="1" id="KW-0808">Transferase</keyword>